<dbReference type="AlphaFoldDB" id="A0A0R2NY38"/>
<reference evidence="2 3" key="1">
    <citation type="submission" date="2015-10" db="EMBL/GenBank/DDBJ databases">
        <title>Metagenome-Assembled Genomes uncover a global brackish microbiome.</title>
        <authorList>
            <person name="Hugerth L.W."/>
            <person name="Larsson J."/>
            <person name="Alneberg J."/>
            <person name="Lindh M.V."/>
            <person name="Legrand C."/>
            <person name="Pinhassi J."/>
            <person name="Andersson A.F."/>
        </authorList>
    </citation>
    <scope>NUCLEOTIDE SEQUENCE [LARGE SCALE GENOMIC DNA]</scope>
    <source>
        <strain evidence="2">BACL2 MAG-120802-bin41</strain>
    </source>
</reference>
<proteinExistence type="predicted"/>
<evidence type="ECO:0000313" key="2">
    <source>
        <dbReference type="EMBL" id="KRO30508.1"/>
    </source>
</evidence>
<name>A0A0R2NY38_9ACTN</name>
<evidence type="ECO:0000259" key="1">
    <source>
        <dbReference type="Pfam" id="PF13625"/>
    </source>
</evidence>
<feature type="domain" description="Helicase XPB/Ssl2 N-terminal" evidence="1">
    <location>
        <begin position="454"/>
        <end position="576"/>
    </location>
</feature>
<dbReference type="EMBL" id="LIAS01000105">
    <property type="protein sequence ID" value="KRO30508.1"/>
    <property type="molecule type" value="Genomic_DNA"/>
</dbReference>
<gene>
    <name evidence="2" type="ORF">ABR60_04605</name>
</gene>
<evidence type="ECO:0000313" key="3">
    <source>
        <dbReference type="Proteomes" id="UP000053941"/>
    </source>
</evidence>
<dbReference type="Pfam" id="PF13625">
    <property type="entry name" value="Helicase_C_3"/>
    <property type="match status" value="1"/>
</dbReference>
<organism evidence="2 3">
    <name type="scientific">Actinobacteria bacterium BACL2 MAG-120802-bin41</name>
    <dbReference type="NCBI Taxonomy" id="1655568"/>
    <lineage>
        <taxon>Bacteria</taxon>
        <taxon>Bacillati</taxon>
        <taxon>Actinomycetota</taxon>
        <taxon>Actinomycetes</taxon>
        <taxon>Actinomycetes incertae sedis</taxon>
        <taxon>ac1 cluster</taxon>
    </lineage>
</organism>
<protein>
    <recommendedName>
        <fullName evidence="1">Helicase XPB/Ssl2 N-terminal domain-containing protein</fullName>
    </recommendedName>
</protein>
<accession>A0A0R2NY38</accession>
<sequence>MSLTGVVNSSSGFSPTFAAELRERSDEDLEKLFTLRPDLITPIPADMSSLATRACSAPSLLRALETLNQWQFQVLEVCAALRDPFTIKEVITLSDKASQEVILHLRSLALIYSDGAGFRLPRAVRDLLGNEPAGLGPESATKIDLKLLDKAPAGAKAVLEKLTWGPPRGQVGDIRKKGTPINWLLDNNLLIPIDTSTVALAREVGIHLRGNKVHRELLPTEPKITGVATKDVDTQRAALASISNTLRWVAELLNFWSEESPSARQSGGLGVRDLKKAADHLGVEESCAAFIAEIAYLSGLINLEADGQIIPTTLFDLWQNKEPEAQWSELVSLWKVTSRVAGLVGRSESRNLTALSSELDRSNASLIRNLTLDLLLNNPGISANHESVKAAVLWRYPHRRGISITSELVQWTLREAEWLGITGGGALSPYGESLLKDEENLGINGALPKPVEHILVQADNTAIAPGPLTIEVARMLSTFADIESRGGATVYRFSESSIRRGLDHGHSGEEIRAFLNKVSKSAIPQPLEYLIGDVAKKHGKLRVGYANTYIRCEDQSLIAAITSDKKLLHITFRQIAPEILICDSESGELMEELRGAGYFPAGENAKGSVINMPIANRSKSRPKPPRVIGELSKPSSAILSVAIRTLRTGERAAEQRPVGQIPRTTANETMDLLNEYLGKGVSLRIGYADTNGGVSLRIIDPLSISLGTLVARDHATNAITPFKIARITGVTTA</sequence>
<dbReference type="Proteomes" id="UP000053941">
    <property type="component" value="Unassembled WGS sequence"/>
</dbReference>
<dbReference type="PROSITE" id="PS52050">
    <property type="entry name" value="WYL"/>
    <property type="match status" value="1"/>
</dbReference>
<dbReference type="InterPro" id="IPR032830">
    <property type="entry name" value="XPB/Ssl2_N"/>
</dbReference>
<comment type="caution">
    <text evidence="2">The sequence shown here is derived from an EMBL/GenBank/DDBJ whole genome shotgun (WGS) entry which is preliminary data.</text>
</comment>